<organism evidence="3 4">
    <name type="scientific">Riccia sorocarpa</name>
    <dbReference type="NCBI Taxonomy" id="122646"/>
    <lineage>
        <taxon>Eukaryota</taxon>
        <taxon>Viridiplantae</taxon>
        <taxon>Streptophyta</taxon>
        <taxon>Embryophyta</taxon>
        <taxon>Marchantiophyta</taxon>
        <taxon>Marchantiopsida</taxon>
        <taxon>Marchantiidae</taxon>
        <taxon>Marchantiales</taxon>
        <taxon>Ricciaceae</taxon>
        <taxon>Riccia</taxon>
    </lineage>
</organism>
<dbReference type="PANTHER" id="PTHR31270">
    <property type="entry name" value="GLUTAMINYL-PEPTIDE CYCLOTRANSFERASE"/>
    <property type="match status" value="1"/>
</dbReference>
<comment type="caution">
    <text evidence="3">The sequence shown here is derived from an EMBL/GenBank/DDBJ whole genome shotgun (WGS) entry which is preliminary data.</text>
</comment>
<evidence type="ECO:0000313" key="4">
    <source>
        <dbReference type="Proteomes" id="UP001633002"/>
    </source>
</evidence>
<keyword evidence="4" id="KW-1185">Reference proteome</keyword>
<evidence type="ECO:0000313" key="3">
    <source>
        <dbReference type="EMBL" id="KAL3679957.1"/>
    </source>
</evidence>
<dbReference type="Pfam" id="PF05096">
    <property type="entry name" value="Glu_cyclase_2"/>
    <property type="match status" value="1"/>
</dbReference>
<proteinExistence type="predicted"/>
<name>A0ABD3GP75_9MARC</name>
<evidence type="ECO:0000256" key="1">
    <source>
        <dbReference type="SAM" id="MobiDB-lite"/>
    </source>
</evidence>
<evidence type="ECO:0000256" key="2">
    <source>
        <dbReference type="SAM" id="Phobius"/>
    </source>
</evidence>
<dbReference type="InterPro" id="IPR007788">
    <property type="entry name" value="QCT"/>
</dbReference>
<keyword evidence="2" id="KW-0472">Membrane</keyword>
<feature type="transmembrane region" description="Helical" evidence="2">
    <location>
        <begin position="129"/>
        <end position="150"/>
    </location>
</feature>
<dbReference type="EMBL" id="JBJQOH010000007">
    <property type="protein sequence ID" value="KAL3679957.1"/>
    <property type="molecule type" value="Genomic_DNA"/>
</dbReference>
<accession>A0ABD3GP75</accession>
<feature type="region of interest" description="Disordered" evidence="1">
    <location>
        <begin position="161"/>
        <end position="188"/>
    </location>
</feature>
<keyword evidence="2" id="KW-1133">Transmembrane helix</keyword>
<dbReference type="PANTHER" id="PTHR31270:SF1">
    <property type="entry name" value="GLUTAMINYL-PEPTIDE CYCLOTRANSFERASE"/>
    <property type="match status" value="1"/>
</dbReference>
<protein>
    <recommendedName>
        <fullName evidence="5">Glutamine cyclotransferase</fullName>
    </recommendedName>
</protein>
<reference evidence="3 4" key="1">
    <citation type="submission" date="2024-09" db="EMBL/GenBank/DDBJ databases">
        <title>Chromosome-scale assembly of Riccia sorocarpa.</title>
        <authorList>
            <person name="Paukszto L."/>
        </authorList>
    </citation>
    <scope>NUCLEOTIDE SEQUENCE [LARGE SCALE GENOMIC DNA]</scope>
    <source>
        <strain evidence="3">LP-2024</strain>
        <tissue evidence="3">Aerial parts of the thallus</tissue>
    </source>
</reference>
<dbReference type="SUPFAM" id="SSF63825">
    <property type="entry name" value="YWTD domain"/>
    <property type="match status" value="1"/>
</dbReference>
<dbReference type="AlphaFoldDB" id="A0ABD3GP75"/>
<gene>
    <name evidence="3" type="ORF">R1sor_022913</name>
</gene>
<dbReference type="Proteomes" id="UP001633002">
    <property type="component" value="Unassembled WGS sequence"/>
</dbReference>
<keyword evidence="2" id="KW-0812">Transmembrane</keyword>
<evidence type="ECO:0008006" key="5">
    <source>
        <dbReference type="Google" id="ProtNLM"/>
    </source>
</evidence>
<sequence length="446" mass="49621">MVLSGSLNLGLSRRPKWNGWSSGIVWKKQLSSSSGNLVDSRRIPHEDVGLLSAISTFYRLSSCRGIRGPLLLRSVAVCWMGSSARSSARSVLSRKQAAVTADNLPPSAMRRHRMSGGSSAAGASCRGSILLLGFLLSFLVTFLVLFGFTFRSSKPSTLQQMEDSATGGFSDDQEFASNDRRRQSQQGGSGIRVYGYEIVQEFDHDPRAFTQGLLYSGNGTLYESTGLYGQSSVREVDLLTGKVRRTRRMSRAEFGEGLTLWKDRLYQVAWRCQKVFIYDRKTLAPRGEGTHHMKDGWGLTTSDEHIIGSDGTSRLYFMKPESFEDVKVLTVKDGDKQVGWLNELEFIDGEVWANIWQAECIARISPQSGRVTGWVVLQGLKNSLIDRGAKNLDVLNGIAWDKEENKLYVTGKMWPKVFQIRLVEKSKDANLDAVRAQCNIGLDGFT</sequence>